<dbReference type="OMA" id="EGARCIY"/>
<protein>
    <recommendedName>
        <fullName evidence="4">BTB domain-containing protein</fullName>
    </recommendedName>
</protein>
<dbReference type="SUPFAM" id="SSF48403">
    <property type="entry name" value="Ankyrin repeat"/>
    <property type="match status" value="1"/>
</dbReference>
<keyword evidence="2" id="KW-0040">ANK repeat</keyword>
<dbReference type="PROSITE" id="PS50097">
    <property type="entry name" value="BTB"/>
    <property type="match status" value="2"/>
</dbReference>
<dbReference type="PANTHER" id="PTHR46231">
    <property type="entry name" value="ANKYRIN REPEAT AND BTB/POZ DOMAIN-CONTAINING PROTEIN 1"/>
    <property type="match status" value="1"/>
</dbReference>
<feature type="domain" description="BTB" evidence="4">
    <location>
        <begin position="332"/>
        <end position="430"/>
    </location>
</feature>
<dbReference type="AlphaFoldDB" id="M3HJ19"/>
<dbReference type="InterPro" id="IPR000210">
    <property type="entry name" value="BTB/POZ_dom"/>
</dbReference>
<dbReference type="HOGENOM" id="CLU_022885_2_0_1"/>
<dbReference type="InterPro" id="IPR002110">
    <property type="entry name" value="Ankyrin_rpt"/>
</dbReference>
<keyword evidence="6" id="KW-1185">Reference proteome</keyword>
<sequence length="604" mass="69404">MSNSDIESVFSRSHHLDRDTAASSPNLTISNQDPVVAKAFAEICMACRTGDIEVVDSLLSTPNLDINQVDEYDYSPLILSSICGHYSIVELLLQRGAVCDRDTFQGARCIYGALTDKIRDLLVSFDISKAVDSTQPFAGHIASLLNPLLNTMTNDIVFKFKQPGIPHDLQYFKLHRFLLVARSPYFKQKLLNDWKDLTVVIMPTSVDPAVFKRIVDYLYLRTDSVVSEYSAVQEQLLKLAREYQLHDLVEGIEEMKEIKGNKEKAKVNHDLAFKFVEKARKDLDTFLSQHIFGEKLTSEMNLKDDVDFEDIECHEFLTEAQRETLLEAGSVPDVILACIDMDSESAIYYPVNKSIIARSEYFDTMFKSEIFAATEGDLPMFRDYGVEIVNRPQLDTDHLPLIQISASTSNRKVAEMVLSYLYHDDLKEIPLLLTIQLLFAADELLLERLKTMSAVNISSNFQKFTYAEFLSLHDKVDYDAYDLIRASWQTRCDKLEQHITKMIAYNLGDIFDDQQQRDKFSELIKESAARIQERQDTDTIELVDDIRYYLAKKYSINEEMESFDPTFKDDKYTDDINLYKKALSEYENDIEIIDYLLDSLQLDA</sequence>
<evidence type="ECO:0000256" key="2">
    <source>
        <dbReference type="ARBA" id="ARBA00023043"/>
    </source>
</evidence>
<dbReference type="InterPro" id="IPR036770">
    <property type="entry name" value="Ankyrin_rpt-contain_sf"/>
</dbReference>
<dbReference type="OrthoDB" id="684045at2759"/>
<evidence type="ECO:0000256" key="1">
    <source>
        <dbReference type="ARBA" id="ARBA00022737"/>
    </source>
</evidence>
<feature type="region of interest" description="Disordered" evidence="3">
    <location>
        <begin position="1"/>
        <end position="25"/>
    </location>
</feature>
<evidence type="ECO:0000313" key="6">
    <source>
        <dbReference type="Proteomes" id="UP000011777"/>
    </source>
</evidence>
<dbReference type="Gene3D" id="3.30.710.10">
    <property type="entry name" value="Potassium Channel Kv1.1, Chain A"/>
    <property type="match status" value="2"/>
</dbReference>
<evidence type="ECO:0000259" key="4">
    <source>
        <dbReference type="PROSITE" id="PS50097"/>
    </source>
</evidence>
<reference evidence="5 6" key="1">
    <citation type="submission" date="2013-02" db="EMBL/GenBank/DDBJ databases">
        <title>Genome sequence of Candida maltosa Xu316, a potential industrial strain for xylitol and ethanol production.</title>
        <authorList>
            <person name="Yu J."/>
            <person name="Wang Q."/>
            <person name="Geng X."/>
            <person name="Bao W."/>
            <person name="He P."/>
            <person name="Cai J."/>
        </authorList>
    </citation>
    <scope>NUCLEOTIDE SEQUENCE [LARGE SCALE GENOMIC DNA]</scope>
    <source>
        <strain evidence="6">Xu316</strain>
    </source>
</reference>
<dbReference type="SUPFAM" id="SSF54695">
    <property type="entry name" value="POZ domain"/>
    <property type="match status" value="2"/>
</dbReference>
<proteinExistence type="predicted"/>
<gene>
    <name evidence="5" type="ORF">G210_2316</name>
</gene>
<dbReference type="eggNOG" id="KOG0511">
    <property type="taxonomic scope" value="Eukaryota"/>
</dbReference>
<feature type="domain" description="BTB" evidence="4">
    <location>
        <begin position="154"/>
        <end position="219"/>
    </location>
</feature>
<dbReference type="Proteomes" id="UP000011777">
    <property type="component" value="Unassembled WGS sequence"/>
</dbReference>
<comment type="caution">
    <text evidence="5">The sequence shown here is derived from an EMBL/GenBank/DDBJ whole genome shotgun (WGS) entry which is preliminary data.</text>
</comment>
<accession>M3HJ19</accession>
<dbReference type="Gene3D" id="1.25.40.20">
    <property type="entry name" value="Ankyrin repeat-containing domain"/>
    <property type="match status" value="1"/>
</dbReference>
<dbReference type="GO" id="GO:0000151">
    <property type="term" value="C:ubiquitin ligase complex"/>
    <property type="evidence" value="ECO:0007669"/>
    <property type="project" value="TreeGrafter"/>
</dbReference>
<dbReference type="SMART" id="SM00225">
    <property type="entry name" value="BTB"/>
    <property type="match status" value="2"/>
</dbReference>
<evidence type="ECO:0000256" key="3">
    <source>
        <dbReference type="SAM" id="MobiDB-lite"/>
    </source>
</evidence>
<dbReference type="InterPro" id="IPR011333">
    <property type="entry name" value="SKP1/BTB/POZ_sf"/>
</dbReference>
<dbReference type="InterPro" id="IPR044515">
    <property type="entry name" value="ABTB1"/>
</dbReference>
<name>M3HJ19_CANMX</name>
<dbReference type="GO" id="GO:0005737">
    <property type="term" value="C:cytoplasm"/>
    <property type="evidence" value="ECO:0007669"/>
    <property type="project" value="TreeGrafter"/>
</dbReference>
<dbReference type="STRING" id="1245528.M3HJ19"/>
<evidence type="ECO:0000313" key="5">
    <source>
        <dbReference type="EMBL" id="EMG47367.1"/>
    </source>
</evidence>
<dbReference type="SMART" id="SM00248">
    <property type="entry name" value="ANK"/>
    <property type="match status" value="2"/>
</dbReference>
<dbReference type="Pfam" id="PF00651">
    <property type="entry name" value="BTB"/>
    <property type="match status" value="1"/>
</dbReference>
<dbReference type="Pfam" id="PF12796">
    <property type="entry name" value="Ank_2"/>
    <property type="match status" value="1"/>
</dbReference>
<organism evidence="5 6">
    <name type="scientific">Candida maltosa (strain Xu316)</name>
    <name type="common">Yeast</name>
    <dbReference type="NCBI Taxonomy" id="1245528"/>
    <lineage>
        <taxon>Eukaryota</taxon>
        <taxon>Fungi</taxon>
        <taxon>Dikarya</taxon>
        <taxon>Ascomycota</taxon>
        <taxon>Saccharomycotina</taxon>
        <taxon>Pichiomycetes</taxon>
        <taxon>Debaryomycetaceae</taxon>
        <taxon>Candida/Lodderomyces clade</taxon>
        <taxon>Candida</taxon>
    </lineage>
</organism>
<dbReference type="EMBL" id="AOGT01001603">
    <property type="protein sequence ID" value="EMG47367.1"/>
    <property type="molecule type" value="Genomic_DNA"/>
</dbReference>
<keyword evidence="1" id="KW-0677">Repeat</keyword>
<dbReference type="PANTHER" id="PTHR46231:SF1">
    <property type="entry name" value="ANKYRIN REPEAT AND BTB_POZ DOMAIN-CONTAINING PROTEIN 1"/>
    <property type="match status" value="1"/>
</dbReference>